<name>A0A6M5YI60_9BACT</name>
<dbReference type="EMBL" id="CP053452">
    <property type="protein sequence ID" value="QJW93737.1"/>
    <property type="molecule type" value="Genomic_DNA"/>
</dbReference>
<keyword evidence="2" id="KW-1185">Reference proteome</keyword>
<protein>
    <submittedName>
        <fullName evidence="1">Uncharacterized DUF1501 protein, type 2</fullName>
    </submittedName>
</protein>
<dbReference type="PANTHER" id="PTHR43737:SF1">
    <property type="entry name" value="DUF1501 DOMAIN-CONTAINING PROTEIN"/>
    <property type="match status" value="1"/>
</dbReference>
<gene>
    <name evidence="1" type="ORF">FTUN_1248</name>
</gene>
<dbReference type="KEGG" id="ftj:FTUN_1248"/>
<dbReference type="Pfam" id="PF07394">
    <property type="entry name" value="DUF1501"/>
    <property type="match status" value="1"/>
</dbReference>
<sequence>MARFWQPTRRDVLRHTAVGVTGASVSGWLGALAAGAPKGPAPSRSVILLWLTGGPSTIDMWDLKPGHANGGPFKEIGTAVSGVRISEHLPKLAKWTKDMAIVRSMSTKEGDHGRASFLLRTGYTPQASIQFPALGSLVATEIGREGADLPNFVSIASNRSGVLGGGFLGPHHAPLLVGEGATGPSGLTVPDLHGPGGVTTDARAARVGLLEGLDKAFVSDRGGPVATSIRAASARAVRLMRPEAAAAFRLDDEPEATRDAYGRGLFGQGCLLARRLVERGVPFVEVSLDGWDTHQDNFERVRLLSGQVDAAYSSLLADLKDRGRLGSTLVVCQGEFGRTPKINGNAGRDHWPQSWAVALAGGAVKGGQVLGRTNDAGTDVTDRPVTVPDLIATVVKSVGIDPTKQNMSNVGRPIRIADPSAKPIKELL</sequence>
<dbReference type="InterPro" id="IPR017850">
    <property type="entry name" value="Alkaline_phosphatase_core_sf"/>
</dbReference>
<dbReference type="InterPro" id="IPR006311">
    <property type="entry name" value="TAT_signal"/>
</dbReference>
<dbReference type="SUPFAM" id="SSF53649">
    <property type="entry name" value="Alkaline phosphatase-like"/>
    <property type="match status" value="1"/>
</dbReference>
<reference evidence="2" key="1">
    <citation type="submission" date="2020-05" db="EMBL/GenBank/DDBJ databases">
        <title>Frigoriglobus tundricola gen. nov., sp. nov., a psychrotolerant cellulolytic planctomycete of the family Gemmataceae with two divergent copies of 16S rRNA gene.</title>
        <authorList>
            <person name="Kulichevskaya I.S."/>
            <person name="Ivanova A.A."/>
            <person name="Naumoff D.G."/>
            <person name="Beletsky A.V."/>
            <person name="Rijpstra W.I.C."/>
            <person name="Sinninghe Damste J.S."/>
            <person name="Mardanov A.V."/>
            <person name="Ravin N.V."/>
            <person name="Dedysh S.N."/>
        </authorList>
    </citation>
    <scope>NUCLEOTIDE SEQUENCE [LARGE SCALE GENOMIC DNA]</scope>
    <source>
        <strain evidence="2">PL17</strain>
    </source>
</reference>
<dbReference type="PROSITE" id="PS51318">
    <property type="entry name" value="TAT"/>
    <property type="match status" value="1"/>
</dbReference>
<evidence type="ECO:0000313" key="1">
    <source>
        <dbReference type="EMBL" id="QJW93737.1"/>
    </source>
</evidence>
<organism evidence="1 2">
    <name type="scientific">Frigoriglobus tundricola</name>
    <dbReference type="NCBI Taxonomy" id="2774151"/>
    <lineage>
        <taxon>Bacteria</taxon>
        <taxon>Pseudomonadati</taxon>
        <taxon>Planctomycetota</taxon>
        <taxon>Planctomycetia</taxon>
        <taxon>Gemmatales</taxon>
        <taxon>Gemmataceae</taxon>
        <taxon>Frigoriglobus</taxon>
    </lineage>
</organism>
<dbReference type="InterPro" id="IPR010869">
    <property type="entry name" value="DUF1501"/>
</dbReference>
<proteinExistence type="predicted"/>
<dbReference type="Proteomes" id="UP000503447">
    <property type="component" value="Chromosome"/>
</dbReference>
<evidence type="ECO:0000313" key="2">
    <source>
        <dbReference type="Proteomes" id="UP000503447"/>
    </source>
</evidence>
<dbReference type="PANTHER" id="PTHR43737">
    <property type="entry name" value="BLL7424 PROTEIN"/>
    <property type="match status" value="1"/>
</dbReference>
<accession>A0A6M5YI60</accession>
<dbReference type="AlphaFoldDB" id="A0A6M5YI60"/>
<dbReference type="RefSeq" id="WP_171469884.1">
    <property type="nucleotide sequence ID" value="NZ_CP053452.2"/>
</dbReference>